<comment type="caution">
    <text evidence="1">The sequence shown here is derived from an EMBL/GenBank/DDBJ whole genome shotgun (WGS) entry which is preliminary data.</text>
</comment>
<organism evidence="1 2">
    <name type="scientific">Eleutherodactylus coqui</name>
    <name type="common">Puerto Rican coqui</name>
    <dbReference type="NCBI Taxonomy" id="57060"/>
    <lineage>
        <taxon>Eukaryota</taxon>
        <taxon>Metazoa</taxon>
        <taxon>Chordata</taxon>
        <taxon>Craniata</taxon>
        <taxon>Vertebrata</taxon>
        <taxon>Euteleostomi</taxon>
        <taxon>Amphibia</taxon>
        <taxon>Batrachia</taxon>
        <taxon>Anura</taxon>
        <taxon>Neobatrachia</taxon>
        <taxon>Hyloidea</taxon>
        <taxon>Eleutherodactylidae</taxon>
        <taxon>Eleutherodactylinae</taxon>
        <taxon>Eleutherodactylus</taxon>
        <taxon>Eleutherodactylus</taxon>
    </lineage>
</organism>
<dbReference type="EMBL" id="WNTK01002763">
    <property type="protein sequence ID" value="KAG9465717.1"/>
    <property type="molecule type" value="Genomic_DNA"/>
</dbReference>
<evidence type="ECO:0000313" key="2">
    <source>
        <dbReference type="Proteomes" id="UP000770717"/>
    </source>
</evidence>
<reference evidence="1" key="1">
    <citation type="thesis" date="2020" institute="ProQuest LLC" country="789 East Eisenhower Parkway, Ann Arbor, MI, USA">
        <title>Comparative Genomics and Chromosome Evolution.</title>
        <authorList>
            <person name="Mudd A.B."/>
        </authorList>
    </citation>
    <scope>NUCLEOTIDE SEQUENCE</scope>
    <source>
        <strain evidence="1">HN-11 Male</strain>
        <tissue evidence="1">Kidney and liver</tissue>
    </source>
</reference>
<accession>A0A8J6E9X5</accession>
<proteinExistence type="predicted"/>
<dbReference type="AlphaFoldDB" id="A0A8J6E9X5"/>
<protein>
    <submittedName>
        <fullName evidence="1">Uncharacterized protein</fullName>
    </submittedName>
</protein>
<keyword evidence="2" id="KW-1185">Reference proteome</keyword>
<gene>
    <name evidence="1" type="ORF">GDO78_017852</name>
</gene>
<evidence type="ECO:0000313" key="1">
    <source>
        <dbReference type="EMBL" id="KAG9465717.1"/>
    </source>
</evidence>
<dbReference type="Proteomes" id="UP000770717">
    <property type="component" value="Unassembled WGS sequence"/>
</dbReference>
<name>A0A8J6E9X5_ELECQ</name>
<sequence length="80" mass="8946">METDISGDCGSQMQRTRSGAFRQFHVSNRHSASTAITLQILCSHPNLYSSHSQSCVQPLYTLADNVLRSAALHYGRCRYI</sequence>